<dbReference type="Pfam" id="PF02687">
    <property type="entry name" value="FtsX"/>
    <property type="match status" value="1"/>
</dbReference>
<proteinExistence type="inferred from homology"/>
<reference evidence="10" key="1">
    <citation type="submission" date="2020-10" db="EMBL/GenBank/DDBJ databases">
        <authorList>
            <person name="Gilroy R."/>
        </authorList>
    </citation>
    <scope>NUCLEOTIDE SEQUENCE</scope>
    <source>
        <strain evidence="10">15467</strain>
    </source>
</reference>
<feature type="transmembrane region" description="Helical" evidence="7">
    <location>
        <begin position="36"/>
        <end position="56"/>
    </location>
</feature>
<comment type="similarity">
    <text evidence="6">Belongs to the ABC-4 integral membrane protein family.</text>
</comment>
<evidence type="ECO:0000256" key="5">
    <source>
        <dbReference type="ARBA" id="ARBA00023136"/>
    </source>
</evidence>
<evidence type="ECO:0000256" key="2">
    <source>
        <dbReference type="ARBA" id="ARBA00022475"/>
    </source>
</evidence>
<comment type="subcellular location">
    <subcellularLocation>
        <location evidence="1">Cell membrane</location>
        <topology evidence="1">Multi-pass membrane protein</topology>
    </subcellularLocation>
</comment>
<dbReference type="PANTHER" id="PTHR30572:SF4">
    <property type="entry name" value="ABC TRANSPORTER PERMEASE YTRF"/>
    <property type="match status" value="1"/>
</dbReference>
<dbReference type="AlphaFoldDB" id="A0A9D9DKV2"/>
<evidence type="ECO:0000313" key="10">
    <source>
        <dbReference type="EMBL" id="MBO8429393.1"/>
    </source>
</evidence>
<feature type="transmembrane region" description="Helical" evidence="7">
    <location>
        <begin position="307"/>
        <end position="329"/>
    </location>
</feature>
<dbReference type="Pfam" id="PF12704">
    <property type="entry name" value="MacB_PCD"/>
    <property type="match status" value="1"/>
</dbReference>
<dbReference type="InterPro" id="IPR003838">
    <property type="entry name" value="ABC3_permease_C"/>
</dbReference>
<dbReference type="GO" id="GO:0022857">
    <property type="term" value="F:transmembrane transporter activity"/>
    <property type="evidence" value="ECO:0007669"/>
    <property type="project" value="TreeGrafter"/>
</dbReference>
<keyword evidence="5 7" id="KW-0472">Membrane</keyword>
<dbReference type="InterPro" id="IPR050250">
    <property type="entry name" value="Macrolide_Exporter_MacB"/>
</dbReference>
<feature type="domain" description="ABC3 transporter permease C-terminal" evidence="8">
    <location>
        <begin position="311"/>
        <end position="424"/>
    </location>
</feature>
<evidence type="ECO:0000256" key="4">
    <source>
        <dbReference type="ARBA" id="ARBA00022989"/>
    </source>
</evidence>
<evidence type="ECO:0000256" key="6">
    <source>
        <dbReference type="ARBA" id="ARBA00038076"/>
    </source>
</evidence>
<accession>A0A9D9DKV2</accession>
<evidence type="ECO:0000256" key="3">
    <source>
        <dbReference type="ARBA" id="ARBA00022692"/>
    </source>
</evidence>
<name>A0A9D9DKV2_9BACT</name>
<organism evidence="10 11">
    <name type="scientific">Candidatus Egerieousia excrementavium</name>
    <dbReference type="NCBI Taxonomy" id="2840778"/>
    <lineage>
        <taxon>Bacteria</taxon>
        <taxon>Pseudomonadati</taxon>
        <taxon>Bacteroidota</taxon>
        <taxon>Bacteroidia</taxon>
        <taxon>Bacteroidales</taxon>
        <taxon>Candidatus Egerieousia</taxon>
    </lineage>
</organism>
<dbReference type="PANTHER" id="PTHR30572">
    <property type="entry name" value="MEMBRANE COMPONENT OF TRANSPORTER-RELATED"/>
    <property type="match status" value="1"/>
</dbReference>
<keyword evidence="4 7" id="KW-1133">Transmembrane helix</keyword>
<evidence type="ECO:0000313" key="11">
    <source>
        <dbReference type="Proteomes" id="UP000823635"/>
    </source>
</evidence>
<reference evidence="10" key="2">
    <citation type="journal article" date="2021" name="PeerJ">
        <title>Extensive microbial diversity within the chicken gut microbiome revealed by metagenomics and culture.</title>
        <authorList>
            <person name="Gilroy R."/>
            <person name="Ravi A."/>
            <person name="Getino M."/>
            <person name="Pursley I."/>
            <person name="Horton D.L."/>
            <person name="Alikhan N.F."/>
            <person name="Baker D."/>
            <person name="Gharbi K."/>
            <person name="Hall N."/>
            <person name="Watson M."/>
            <person name="Adriaenssens E.M."/>
            <person name="Foster-Nyarko E."/>
            <person name="Jarju S."/>
            <person name="Secka A."/>
            <person name="Antonio M."/>
            <person name="Oren A."/>
            <person name="Chaudhuri R.R."/>
            <person name="La Ragione R."/>
            <person name="Hildebrand F."/>
            <person name="Pallen M.J."/>
        </authorList>
    </citation>
    <scope>NUCLEOTIDE SEQUENCE</scope>
    <source>
        <strain evidence="10">15467</strain>
    </source>
</reference>
<evidence type="ECO:0000259" key="9">
    <source>
        <dbReference type="Pfam" id="PF12704"/>
    </source>
</evidence>
<keyword evidence="3 7" id="KW-0812">Transmembrane</keyword>
<evidence type="ECO:0000256" key="7">
    <source>
        <dbReference type="SAM" id="Phobius"/>
    </source>
</evidence>
<evidence type="ECO:0000256" key="1">
    <source>
        <dbReference type="ARBA" id="ARBA00004651"/>
    </source>
</evidence>
<dbReference type="Proteomes" id="UP000823635">
    <property type="component" value="Unassembled WGS sequence"/>
</dbReference>
<evidence type="ECO:0000259" key="8">
    <source>
        <dbReference type="Pfam" id="PF02687"/>
    </source>
</evidence>
<gene>
    <name evidence="10" type="ORF">IAC68_05645</name>
</gene>
<dbReference type="InterPro" id="IPR025857">
    <property type="entry name" value="MacB_PCD"/>
</dbReference>
<dbReference type="EMBL" id="JADINB010000126">
    <property type="protein sequence ID" value="MBO8429393.1"/>
    <property type="molecule type" value="Genomic_DNA"/>
</dbReference>
<feature type="transmembrane region" description="Helical" evidence="7">
    <location>
        <begin position="394"/>
        <end position="414"/>
    </location>
</feature>
<sequence length="431" mass="47834">MDYGKFVRRGIIVAKMMKESVSFAFQQLRGDKLRTFLSLFGVTIGIFSIVAIFTAIDALQESTRRGFDTLGSDVVMVSKYPFAPEDEQTGELSASGEYKWWEYMRRPPLTEDDFNFLKEHSQHAEYLSMMMQFMRSVRYGRNSVSGCYIAAVMYDWNNISPFGIEEGRYFTNEECDRGLPVAIVGYDVARELFGELPPVGKIIKVGDLPVRVIGMIEKQGSSIVNLLMYDNMVLMPVNYAKRLINTREADIFIKPYGNVDSEDFTGELTMLLRNARRLSPGEKNDFSVNKMTFITSIVDNVFSSLSAAGWIIAGFSLLIGGFGIANIMFVSVKERTHITGIQKALGAKRYFILLQFLSEAIFLSLLGGAAGILLVCLIVPFVPKSELLTIGISFYNILSGLLIATAIGIISGIVPAMQGASLNPVEAINSK</sequence>
<dbReference type="GO" id="GO:0005886">
    <property type="term" value="C:plasma membrane"/>
    <property type="evidence" value="ECO:0007669"/>
    <property type="project" value="UniProtKB-SubCell"/>
</dbReference>
<keyword evidence="2" id="KW-1003">Cell membrane</keyword>
<protein>
    <submittedName>
        <fullName evidence="10">ABC transporter permease</fullName>
    </submittedName>
</protein>
<feature type="domain" description="MacB-like periplasmic core" evidence="9">
    <location>
        <begin position="35"/>
        <end position="269"/>
    </location>
</feature>
<comment type="caution">
    <text evidence="10">The sequence shown here is derived from an EMBL/GenBank/DDBJ whole genome shotgun (WGS) entry which is preliminary data.</text>
</comment>
<feature type="transmembrane region" description="Helical" evidence="7">
    <location>
        <begin position="350"/>
        <end position="382"/>
    </location>
</feature>